<dbReference type="Proteomes" id="UP000298460">
    <property type="component" value="Unassembled WGS sequence"/>
</dbReference>
<dbReference type="OrthoDB" id="1795770at2"/>
<keyword evidence="1" id="KW-0472">Membrane</keyword>
<dbReference type="AlphaFoldDB" id="A0A4Z0R1S5"/>
<evidence type="ECO:0000313" key="3">
    <source>
        <dbReference type="Proteomes" id="UP000298460"/>
    </source>
</evidence>
<keyword evidence="1" id="KW-0812">Transmembrane</keyword>
<accession>A0A4Z0R1S5</accession>
<evidence type="ECO:0000256" key="1">
    <source>
        <dbReference type="SAM" id="Phobius"/>
    </source>
</evidence>
<organism evidence="2 3">
    <name type="scientific">Desulfosporosinus fructosivorans</name>
    <dbReference type="NCBI Taxonomy" id="2018669"/>
    <lineage>
        <taxon>Bacteria</taxon>
        <taxon>Bacillati</taxon>
        <taxon>Bacillota</taxon>
        <taxon>Clostridia</taxon>
        <taxon>Eubacteriales</taxon>
        <taxon>Desulfitobacteriaceae</taxon>
        <taxon>Desulfosporosinus</taxon>
    </lineage>
</organism>
<evidence type="ECO:0000313" key="2">
    <source>
        <dbReference type="EMBL" id="TGE36981.1"/>
    </source>
</evidence>
<reference evidence="2 3" key="1">
    <citation type="submission" date="2019-03" db="EMBL/GenBank/DDBJ databases">
        <title>Draft Genome Sequence of Desulfosporosinus fructosivorans Strain 63.6F, Isolated from Marine Sediment in the Baltic Sea.</title>
        <authorList>
            <person name="Hausmann B."/>
            <person name="Vandieken V."/>
            <person name="Pjevac P."/>
            <person name="Schreck K."/>
            <person name="Herbold C.W."/>
            <person name="Loy A."/>
        </authorList>
    </citation>
    <scope>NUCLEOTIDE SEQUENCE [LARGE SCALE GENOMIC DNA]</scope>
    <source>
        <strain evidence="2 3">63.6F</strain>
    </source>
</reference>
<feature type="transmembrane region" description="Helical" evidence="1">
    <location>
        <begin position="12"/>
        <end position="35"/>
    </location>
</feature>
<proteinExistence type="predicted"/>
<keyword evidence="3" id="KW-1185">Reference proteome</keyword>
<dbReference type="EMBL" id="SPQQ01000006">
    <property type="protein sequence ID" value="TGE36981.1"/>
    <property type="molecule type" value="Genomic_DNA"/>
</dbReference>
<gene>
    <name evidence="2" type="ORF">E4K67_17965</name>
</gene>
<comment type="caution">
    <text evidence="2">The sequence shown here is derived from an EMBL/GenBank/DDBJ whole genome shotgun (WGS) entry which is preliminary data.</text>
</comment>
<dbReference type="RefSeq" id="WP_135549156.1">
    <property type="nucleotide sequence ID" value="NZ_SPQQ01000006.1"/>
</dbReference>
<feature type="transmembrane region" description="Helical" evidence="1">
    <location>
        <begin position="171"/>
        <end position="193"/>
    </location>
</feature>
<name>A0A4Z0R1S5_9FIRM</name>
<keyword evidence="1" id="KW-1133">Transmembrane helix</keyword>
<protein>
    <submittedName>
        <fullName evidence="2">Uncharacterized protein</fullName>
    </submittedName>
</protein>
<sequence>MLIGERQIDRERITGAIVLISIVVILLSIVSIRFLDVKVSNVELVDRGLYTVITEKGPINVSLDDILRIERTYTKAAITGAPVELDRIYTTKGFIYLSSLDPFYETGRQLINSVDPDGKPVWILSNKNGTTGSERTSNQLLNDNLRTVQPFNYAIGTPSKLASLVSAVLSLQYLTLAIGGMALVILIFPMRLVTPMPSQPFMQEDLEYSSSEEGLGAVAK</sequence>